<keyword evidence="10" id="KW-0520">NAD</keyword>
<keyword evidence="5 11" id="KW-0963">Cytoplasm</keyword>
<protein>
    <recommendedName>
        <fullName evidence="11">Dihydroorotate dehydrogenase</fullName>
        <shortName evidence="11">DHOD</shortName>
        <shortName evidence="11">DHODase</shortName>
        <shortName evidence="11">DHOdehase</shortName>
        <ecNumber evidence="11">1.3.-.-</ecNumber>
    </recommendedName>
</protein>
<reference evidence="13 14" key="1">
    <citation type="submission" date="2020-01" db="EMBL/GenBank/DDBJ databases">
        <title>Genome sequence of Desulfovibrio aerotolerans DSM 16695(T).</title>
        <authorList>
            <person name="Karnachuk O."/>
            <person name="Avakyan M."/>
            <person name="Mardanov A."/>
            <person name="Kadnikov V."/>
            <person name="Ravin N."/>
        </authorList>
    </citation>
    <scope>NUCLEOTIDE SEQUENCE [LARGE SCALE GENOMIC DNA]</scope>
    <source>
        <strain evidence="13 14">DSM 16695</strain>
    </source>
</reference>
<evidence type="ECO:0000256" key="4">
    <source>
        <dbReference type="ARBA" id="ARBA00011669"/>
    </source>
</evidence>
<evidence type="ECO:0000256" key="10">
    <source>
        <dbReference type="ARBA" id="ARBA00023027"/>
    </source>
</evidence>
<dbReference type="InterPro" id="IPR049622">
    <property type="entry name" value="Dihydroorotate_DH_I"/>
</dbReference>
<dbReference type="HAMAP" id="MF_00224">
    <property type="entry name" value="DHO_dh_type1"/>
    <property type="match status" value="1"/>
</dbReference>
<dbReference type="PROSITE" id="PS00911">
    <property type="entry name" value="DHODEHASE_1"/>
    <property type="match status" value="1"/>
</dbReference>
<feature type="binding site" evidence="11">
    <location>
        <position position="46"/>
    </location>
    <ligand>
        <name>substrate</name>
    </ligand>
</feature>
<keyword evidence="14" id="KW-1185">Reference proteome</keyword>
<dbReference type="SUPFAM" id="SSF51395">
    <property type="entry name" value="FMN-linked oxidoreductases"/>
    <property type="match status" value="1"/>
</dbReference>
<dbReference type="PIRSF" id="PIRSF000164">
    <property type="entry name" value="DHO_oxidase"/>
    <property type="match status" value="1"/>
</dbReference>
<dbReference type="AlphaFoldDB" id="A0A7C9J8M3"/>
<comment type="similarity">
    <text evidence="3 11">Belongs to the dihydroorotate dehydrogenase family. Type 1 subfamily.</text>
</comment>
<keyword evidence="9 11" id="KW-0560">Oxidoreductase</keyword>
<evidence type="ECO:0000256" key="6">
    <source>
        <dbReference type="ARBA" id="ARBA00022630"/>
    </source>
</evidence>
<feature type="binding site" evidence="11">
    <location>
        <position position="100"/>
    </location>
    <ligand>
        <name>FMN</name>
        <dbReference type="ChEBI" id="CHEBI:58210"/>
    </ligand>
</feature>
<feature type="binding site" evidence="11">
    <location>
        <position position="128"/>
    </location>
    <ligand>
        <name>substrate</name>
    </ligand>
</feature>
<feature type="binding site" evidence="11">
    <location>
        <begin position="46"/>
        <end position="47"/>
    </location>
    <ligand>
        <name>FMN</name>
        <dbReference type="ChEBI" id="CHEBI:58210"/>
    </ligand>
</feature>
<feature type="binding site" evidence="11">
    <location>
        <begin position="245"/>
        <end position="246"/>
    </location>
    <ligand>
        <name>FMN</name>
        <dbReference type="ChEBI" id="CHEBI:58210"/>
    </ligand>
</feature>
<dbReference type="InterPro" id="IPR012135">
    <property type="entry name" value="Dihydroorotate_DH_1_2"/>
</dbReference>
<dbReference type="NCBIfam" id="TIGR01037">
    <property type="entry name" value="pyrD_sub1_fam"/>
    <property type="match status" value="1"/>
</dbReference>
<dbReference type="FunFam" id="3.20.20.70:FF:000027">
    <property type="entry name" value="Dihydropyrimidine dehydrogenase [NADP(+)]"/>
    <property type="match status" value="1"/>
</dbReference>
<feature type="binding site" evidence="11">
    <location>
        <position position="22"/>
    </location>
    <ligand>
        <name>FMN</name>
        <dbReference type="ChEBI" id="CHEBI:58210"/>
    </ligand>
</feature>
<feature type="domain" description="Dihydroorotate dehydrogenase catalytic" evidence="12">
    <location>
        <begin position="7"/>
        <end position="288"/>
    </location>
</feature>
<comment type="function">
    <text evidence="11">Catalyzes the conversion of dihydroorotate to orotate.</text>
</comment>
<dbReference type="GO" id="GO:0044205">
    <property type="term" value="P:'de novo' UMP biosynthetic process"/>
    <property type="evidence" value="ECO:0007669"/>
    <property type="project" value="UniProtKB-UniRule"/>
</dbReference>
<comment type="subcellular location">
    <subcellularLocation>
        <location evidence="1 11">Cytoplasm</location>
    </subcellularLocation>
</comment>
<dbReference type="PANTHER" id="PTHR48109">
    <property type="entry name" value="DIHYDROOROTATE DEHYDROGENASE (QUINONE), MITOCHONDRIAL-RELATED"/>
    <property type="match status" value="1"/>
</dbReference>
<dbReference type="InterPro" id="IPR013785">
    <property type="entry name" value="Aldolase_TIM"/>
</dbReference>
<evidence type="ECO:0000256" key="3">
    <source>
        <dbReference type="ARBA" id="ARBA00008008"/>
    </source>
</evidence>
<keyword evidence="8 11" id="KW-0665">Pyrimidine biosynthesis</keyword>
<dbReference type="RefSeq" id="WP_160959880.1">
    <property type="nucleotide sequence ID" value="NZ_WVUD01000009.1"/>
</dbReference>
<proteinExistence type="inferred from homology"/>
<dbReference type="InterPro" id="IPR024920">
    <property type="entry name" value="Dihydroorotate_DH_1"/>
</dbReference>
<dbReference type="UniPathway" id="UPA00070"/>
<dbReference type="Pfam" id="PF01180">
    <property type="entry name" value="DHO_dh"/>
    <property type="match status" value="1"/>
</dbReference>
<evidence type="ECO:0000259" key="12">
    <source>
        <dbReference type="Pfam" id="PF01180"/>
    </source>
</evidence>
<dbReference type="PANTHER" id="PTHR48109:SF1">
    <property type="entry name" value="DIHYDROOROTATE DEHYDROGENASE (FUMARATE)"/>
    <property type="match status" value="1"/>
</dbReference>
<dbReference type="InterPro" id="IPR001295">
    <property type="entry name" value="Dihydroorotate_DH_CS"/>
</dbReference>
<dbReference type="InterPro" id="IPR050074">
    <property type="entry name" value="DHO_dehydrogenase"/>
</dbReference>
<feature type="binding site" evidence="11">
    <location>
        <begin position="267"/>
        <end position="268"/>
    </location>
    <ligand>
        <name>FMN</name>
        <dbReference type="ChEBI" id="CHEBI:58210"/>
    </ligand>
</feature>
<dbReference type="EC" id="1.3.-.-" evidence="11"/>
<dbReference type="CDD" id="cd04740">
    <property type="entry name" value="DHOD_1B_like"/>
    <property type="match status" value="1"/>
</dbReference>
<evidence type="ECO:0000256" key="8">
    <source>
        <dbReference type="ARBA" id="ARBA00022975"/>
    </source>
</evidence>
<feature type="binding site" evidence="11">
    <location>
        <begin position="70"/>
        <end position="74"/>
    </location>
    <ligand>
        <name>substrate</name>
    </ligand>
</feature>
<evidence type="ECO:0000256" key="5">
    <source>
        <dbReference type="ARBA" id="ARBA00022490"/>
    </source>
</evidence>
<feature type="active site" description="Nucleophile" evidence="11">
    <location>
        <position position="131"/>
    </location>
</feature>
<evidence type="ECO:0000256" key="9">
    <source>
        <dbReference type="ARBA" id="ARBA00023002"/>
    </source>
</evidence>
<evidence type="ECO:0000313" key="13">
    <source>
        <dbReference type="EMBL" id="MYL82918.1"/>
    </source>
</evidence>
<dbReference type="Gene3D" id="3.20.20.70">
    <property type="entry name" value="Aldolase class I"/>
    <property type="match status" value="1"/>
</dbReference>
<comment type="pathway">
    <text evidence="2 11">Pyrimidine metabolism; UMP biosynthesis via de novo pathway.</text>
</comment>
<comment type="caution">
    <text evidence="13">The sequence shown here is derived from an EMBL/GenBank/DDBJ whole genome shotgun (WGS) entry which is preliminary data.</text>
</comment>
<evidence type="ECO:0000256" key="1">
    <source>
        <dbReference type="ARBA" id="ARBA00004496"/>
    </source>
</evidence>
<organism evidence="13 14">
    <name type="scientific">Solidesulfovibrio aerotolerans</name>
    <dbReference type="NCBI Taxonomy" id="295255"/>
    <lineage>
        <taxon>Bacteria</taxon>
        <taxon>Pseudomonadati</taxon>
        <taxon>Thermodesulfobacteriota</taxon>
        <taxon>Desulfovibrionia</taxon>
        <taxon>Desulfovibrionales</taxon>
        <taxon>Desulfovibrionaceae</taxon>
        <taxon>Solidesulfovibrio</taxon>
    </lineage>
</organism>
<comment type="cofactor">
    <cofactor evidence="11">
        <name>FMN</name>
        <dbReference type="ChEBI" id="CHEBI:58210"/>
    </cofactor>
    <text evidence="11">Binds 1 FMN per subunit.</text>
</comment>
<dbReference type="Proteomes" id="UP000482487">
    <property type="component" value="Unassembled WGS sequence"/>
</dbReference>
<comment type="catalytic activity">
    <reaction evidence="11">
        <text>(S)-dihydroorotate + A = orotate + AH2</text>
        <dbReference type="Rhea" id="RHEA:18073"/>
        <dbReference type="ChEBI" id="CHEBI:13193"/>
        <dbReference type="ChEBI" id="CHEBI:17499"/>
        <dbReference type="ChEBI" id="CHEBI:30839"/>
        <dbReference type="ChEBI" id="CHEBI:30864"/>
    </reaction>
</comment>
<dbReference type="EMBL" id="WVUD01000009">
    <property type="protein sequence ID" value="MYL82918.1"/>
    <property type="molecule type" value="Genomic_DNA"/>
</dbReference>
<feature type="binding site" evidence="11">
    <location>
        <begin position="194"/>
        <end position="195"/>
    </location>
    <ligand>
        <name>substrate</name>
    </ligand>
</feature>
<sequence>MSADTAVRLPGMRAKNPVMTASGTFGYGMEFAPYGDLRRLGGIVVKGLSLKPRTGNAMPRIAETPCGMLNAIGLQNCGVEAFLRDKLPRLPFKDTPIIANLYACDADEFAELAGVLAAEEGVAALEVNISCPNVKAGGIAFGQDPAMAGKLTEAVKKRAGNKPVWVKLSPNVTDIVGIARAAVLGGADVLTCINTLTGMAVDIRSRKPRLANVIGGLSGPAIKPVALRCVWQVCQAVSAPVIGVGGVSSAEDVLEFILVGAHAVQIGTANFMRPDMAFRIAERLPQLMDELGIKDLDEYRGTLLAG</sequence>
<evidence type="ECO:0000256" key="7">
    <source>
        <dbReference type="ARBA" id="ARBA00022643"/>
    </source>
</evidence>
<feature type="binding site" evidence="11">
    <location>
        <position position="167"/>
    </location>
    <ligand>
        <name>FMN</name>
        <dbReference type="ChEBI" id="CHEBI:58210"/>
    </ligand>
</feature>
<comment type="subunit">
    <text evidence="4">Heterotetramer of 2 PyrK and 2 PyrD type B subunits.</text>
</comment>
<evidence type="ECO:0000313" key="14">
    <source>
        <dbReference type="Proteomes" id="UP000482487"/>
    </source>
</evidence>
<feature type="binding site" evidence="11">
    <location>
        <position position="219"/>
    </location>
    <ligand>
        <name>FMN</name>
        <dbReference type="ChEBI" id="CHEBI:58210"/>
    </ligand>
</feature>
<dbReference type="NCBIfam" id="NF005574">
    <property type="entry name" value="PRK07259.1"/>
    <property type="match status" value="1"/>
</dbReference>
<evidence type="ECO:0000256" key="11">
    <source>
        <dbReference type="HAMAP-Rule" id="MF_00224"/>
    </source>
</evidence>
<dbReference type="InterPro" id="IPR005720">
    <property type="entry name" value="Dihydroorotate_DH_cat"/>
</dbReference>
<dbReference type="InterPro" id="IPR033888">
    <property type="entry name" value="DHOD_1B"/>
</dbReference>
<feature type="binding site" evidence="11">
    <location>
        <position position="193"/>
    </location>
    <ligand>
        <name>FMN</name>
        <dbReference type="ChEBI" id="CHEBI:58210"/>
    </ligand>
</feature>
<keyword evidence="6 11" id="KW-0285">Flavoprotein</keyword>
<dbReference type="GO" id="GO:0006207">
    <property type="term" value="P:'de novo' pyrimidine nucleobase biosynthetic process"/>
    <property type="evidence" value="ECO:0007669"/>
    <property type="project" value="InterPro"/>
</dbReference>
<gene>
    <name evidence="11" type="primary">pyrD</name>
    <name evidence="13" type="ORF">GTA51_07190</name>
</gene>
<dbReference type="PROSITE" id="PS00912">
    <property type="entry name" value="DHODEHASE_2"/>
    <property type="match status" value="1"/>
</dbReference>
<dbReference type="GO" id="GO:0004152">
    <property type="term" value="F:dihydroorotate dehydrogenase activity"/>
    <property type="evidence" value="ECO:0007669"/>
    <property type="project" value="UniProtKB-UniRule"/>
</dbReference>
<evidence type="ECO:0000256" key="2">
    <source>
        <dbReference type="ARBA" id="ARBA00004725"/>
    </source>
</evidence>
<dbReference type="GO" id="GO:0005737">
    <property type="term" value="C:cytoplasm"/>
    <property type="evidence" value="ECO:0007669"/>
    <property type="project" value="UniProtKB-SubCell"/>
</dbReference>
<dbReference type="OrthoDB" id="9802377at2"/>
<feature type="binding site" evidence="11">
    <location>
        <position position="128"/>
    </location>
    <ligand>
        <name>FMN</name>
        <dbReference type="ChEBI" id="CHEBI:58210"/>
    </ligand>
</feature>
<keyword evidence="7 11" id="KW-0288">FMN</keyword>
<accession>A0A7C9J8M3</accession>
<name>A0A7C9J8M3_9BACT</name>